<keyword evidence="5 9" id="KW-0812">Transmembrane</keyword>
<name>A0A7V1ZI39_9BACT</name>
<dbReference type="AlphaFoldDB" id="A0A7V1ZI39"/>
<evidence type="ECO:0000256" key="7">
    <source>
        <dbReference type="ARBA" id="ARBA00022989"/>
    </source>
</evidence>
<dbReference type="GO" id="GO:0020037">
    <property type="term" value="F:heme binding"/>
    <property type="evidence" value="ECO:0007669"/>
    <property type="project" value="InterPro"/>
</dbReference>
<feature type="transmembrane region" description="Helical" evidence="9">
    <location>
        <begin position="78"/>
        <end position="102"/>
    </location>
</feature>
<dbReference type="PRINTS" id="PR01386">
    <property type="entry name" value="CCMCBIOGNSIS"/>
</dbReference>
<dbReference type="GO" id="GO:0005886">
    <property type="term" value="C:plasma membrane"/>
    <property type="evidence" value="ECO:0007669"/>
    <property type="project" value="TreeGrafter"/>
</dbReference>
<evidence type="ECO:0000256" key="6">
    <source>
        <dbReference type="ARBA" id="ARBA00022748"/>
    </source>
</evidence>
<proteinExistence type="inferred from homology"/>
<dbReference type="PANTHER" id="PTHR30071">
    <property type="entry name" value="HEME EXPORTER PROTEIN C"/>
    <property type="match status" value="1"/>
</dbReference>
<reference evidence="11" key="1">
    <citation type="journal article" date="2020" name="mSystems">
        <title>Genome- and Community-Level Interaction Insights into Carbon Utilization and Element Cycling Functions of Hydrothermarchaeota in Hydrothermal Sediment.</title>
        <authorList>
            <person name="Zhou Z."/>
            <person name="Liu Y."/>
            <person name="Xu W."/>
            <person name="Pan J."/>
            <person name="Luo Z.H."/>
            <person name="Li M."/>
        </authorList>
    </citation>
    <scope>NUCLEOTIDE SEQUENCE [LARGE SCALE GENOMIC DNA]</scope>
    <source>
        <strain evidence="11">SpSt-186</strain>
    </source>
</reference>
<feature type="transmembrane region" description="Helical" evidence="9">
    <location>
        <begin position="47"/>
        <end position="66"/>
    </location>
</feature>
<evidence type="ECO:0000256" key="2">
    <source>
        <dbReference type="ARBA" id="ARBA00004141"/>
    </source>
</evidence>
<evidence type="ECO:0000256" key="4">
    <source>
        <dbReference type="ARBA" id="ARBA00016463"/>
    </source>
</evidence>
<dbReference type="InterPro" id="IPR045062">
    <property type="entry name" value="Cyt_c_biogenesis_CcsA/CcmC"/>
</dbReference>
<keyword evidence="7 9" id="KW-1133">Transmembrane helix</keyword>
<dbReference type="EMBL" id="DSHW01000280">
    <property type="protein sequence ID" value="HEQ88504.1"/>
    <property type="molecule type" value="Genomic_DNA"/>
</dbReference>
<dbReference type="PANTHER" id="PTHR30071:SF1">
    <property type="entry name" value="CYTOCHROME B_B6 PROTEIN-RELATED"/>
    <property type="match status" value="1"/>
</dbReference>
<feature type="transmembrane region" description="Helical" evidence="9">
    <location>
        <begin position="188"/>
        <end position="207"/>
    </location>
</feature>
<evidence type="ECO:0000256" key="1">
    <source>
        <dbReference type="ARBA" id="ARBA00002442"/>
    </source>
</evidence>
<comment type="function">
    <text evidence="1">Required for the export of heme to the periplasm for the biogenesis of c-type cytochromes.</text>
</comment>
<dbReference type="GO" id="GO:0015232">
    <property type="term" value="F:heme transmembrane transporter activity"/>
    <property type="evidence" value="ECO:0007669"/>
    <property type="project" value="InterPro"/>
</dbReference>
<evidence type="ECO:0000313" key="11">
    <source>
        <dbReference type="EMBL" id="HEQ88504.1"/>
    </source>
</evidence>
<dbReference type="GO" id="GO:0017004">
    <property type="term" value="P:cytochrome complex assembly"/>
    <property type="evidence" value="ECO:0007669"/>
    <property type="project" value="UniProtKB-KW"/>
</dbReference>
<evidence type="ECO:0000256" key="9">
    <source>
        <dbReference type="SAM" id="Phobius"/>
    </source>
</evidence>
<feature type="domain" description="Cytochrome c assembly protein" evidence="10">
    <location>
        <begin position="8"/>
        <end position="161"/>
    </location>
</feature>
<dbReference type="InterPro" id="IPR002541">
    <property type="entry name" value="Cyt_c_assembly"/>
</dbReference>
<feature type="transmembrane region" description="Helical" evidence="9">
    <location>
        <begin position="114"/>
        <end position="133"/>
    </location>
</feature>
<evidence type="ECO:0000259" key="10">
    <source>
        <dbReference type="Pfam" id="PF01578"/>
    </source>
</evidence>
<comment type="caution">
    <text evidence="11">The sequence shown here is derived from an EMBL/GenBank/DDBJ whole genome shotgun (WGS) entry which is preliminary data.</text>
</comment>
<evidence type="ECO:0000256" key="8">
    <source>
        <dbReference type="ARBA" id="ARBA00023136"/>
    </source>
</evidence>
<dbReference type="OrthoDB" id="9814290at2"/>
<keyword evidence="6" id="KW-0201">Cytochrome c-type biogenesis</keyword>
<feature type="transmembrane region" description="Helical" evidence="9">
    <location>
        <begin position="145"/>
        <end position="168"/>
    </location>
</feature>
<comment type="subcellular location">
    <subcellularLocation>
        <location evidence="2">Membrane</location>
        <topology evidence="2">Multi-pass membrane protein</topology>
    </subcellularLocation>
</comment>
<protein>
    <recommendedName>
        <fullName evidence="4">Heme exporter protein C</fullName>
    </recommendedName>
</protein>
<feature type="transmembrane region" description="Helical" evidence="9">
    <location>
        <begin position="7"/>
        <end position="27"/>
    </location>
</feature>
<dbReference type="RefSeq" id="WP_038046667.1">
    <property type="nucleotide sequence ID" value="NZ_JMFG01000004.1"/>
</dbReference>
<organism evidence="11">
    <name type="scientific">Thermoanaerobaculum aquaticum</name>
    <dbReference type="NCBI Taxonomy" id="1312852"/>
    <lineage>
        <taxon>Bacteria</taxon>
        <taxon>Pseudomonadati</taxon>
        <taxon>Acidobacteriota</taxon>
        <taxon>Thermoanaerobaculia</taxon>
        <taxon>Thermoanaerobaculales</taxon>
        <taxon>Thermoanaerobaculaceae</taxon>
        <taxon>Thermoanaerobaculum</taxon>
    </lineage>
</organism>
<accession>A0A7V1ZI39</accession>
<comment type="similarity">
    <text evidence="3">Belongs to the CcmC/CycZ/HelC family.</text>
</comment>
<evidence type="ECO:0000256" key="3">
    <source>
        <dbReference type="ARBA" id="ARBA00005840"/>
    </source>
</evidence>
<sequence>MTKTKKISLAVLFVWFCVVIWAAFFYAPAAAGFKGESSRIVFFHVPQAWVAVLAFCVNLVASLRYLRHRNLLDDARAAAAARLGLMFAVLATVSGSLFAKVMWGSFWNWDPREVSIAILLLIYAAYFALRQAVSDAERRGSLSAAYAILAFVTMPFLVFVVPRIYWSLHPDTIISAQGSVKVQMNPRMFQVLLGSLLGFTGLFWWLYSLEVRLSRLRLRREEGGE</sequence>
<gene>
    <name evidence="11" type="ORF">ENP06_03725</name>
</gene>
<keyword evidence="8 9" id="KW-0472">Membrane</keyword>
<dbReference type="Pfam" id="PF01578">
    <property type="entry name" value="Cytochrom_C_asm"/>
    <property type="match status" value="1"/>
</dbReference>
<evidence type="ECO:0000256" key="5">
    <source>
        <dbReference type="ARBA" id="ARBA00022692"/>
    </source>
</evidence>
<dbReference type="InterPro" id="IPR003557">
    <property type="entry name" value="Cyt_c_biogenesis_CcmC"/>
</dbReference>